<protein>
    <recommendedName>
        <fullName evidence="3">Zn(2)-C6 fungal-type domain-containing protein</fullName>
    </recommendedName>
</protein>
<dbReference type="EMBL" id="LAVV01008326">
    <property type="protein sequence ID" value="KNZ53102.1"/>
    <property type="molecule type" value="Genomic_DNA"/>
</dbReference>
<evidence type="ECO:0008006" key="3">
    <source>
        <dbReference type="Google" id="ProtNLM"/>
    </source>
</evidence>
<sequence>MICRSEPEVRRVTTTLTMCPVECVRCAGFLQQSHPVACTKPHPGAACTECSRTHHQCSFRPRGTRPSLSCGSRPSNSPRGNYIKTWSRKQTCREDSFVVPDSKLVSIDSNSSMPSPPRPCRDSCQQPLPQSTAWAQMLPKPKQCNYATTTKWKAALFAWALRHRVNPWLPLHHPTLLHHHRHPPLLLLHWLHPLPHHPCHLLSPIPIPLPTPPPPPPSTPLPHIEIPSPPPSIRVYHRRTPSPRPVLSVPATPNPPLLESPYQRMIPDDELKLGLPETELHSFLEHHERSLALHPTDEMISLVRWASETTSGFLHPESDLHQSRL</sequence>
<accession>A0A0L6UXY1</accession>
<name>A0A0L6UXY1_9BASI</name>
<organism evidence="1 2">
    <name type="scientific">Puccinia sorghi</name>
    <dbReference type="NCBI Taxonomy" id="27349"/>
    <lineage>
        <taxon>Eukaryota</taxon>
        <taxon>Fungi</taxon>
        <taxon>Dikarya</taxon>
        <taxon>Basidiomycota</taxon>
        <taxon>Pucciniomycotina</taxon>
        <taxon>Pucciniomycetes</taxon>
        <taxon>Pucciniales</taxon>
        <taxon>Pucciniaceae</taxon>
        <taxon>Puccinia</taxon>
    </lineage>
</organism>
<dbReference type="Proteomes" id="UP000037035">
    <property type="component" value="Unassembled WGS sequence"/>
</dbReference>
<reference evidence="1 2" key="1">
    <citation type="submission" date="2015-08" db="EMBL/GenBank/DDBJ databases">
        <title>Next Generation Sequencing and Analysis of the Genome of Puccinia sorghi L Schw, the Causal Agent of Maize Common Rust.</title>
        <authorList>
            <person name="Rochi L."/>
            <person name="Burguener G."/>
            <person name="Darino M."/>
            <person name="Turjanski A."/>
            <person name="Kreff E."/>
            <person name="Dieguez M.J."/>
            <person name="Sacco F."/>
        </authorList>
    </citation>
    <scope>NUCLEOTIDE SEQUENCE [LARGE SCALE GENOMIC DNA]</scope>
    <source>
        <strain evidence="1 2">RO10H11247</strain>
    </source>
</reference>
<evidence type="ECO:0000313" key="1">
    <source>
        <dbReference type="EMBL" id="KNZ53102.1"/>
    </source>
</evidence>
<keyword evidence="2" id="KW-1185">Reference proteome</keyword>
<comment type="caution">
    <text evidence="1">The sequence shown here is derived from an EMBL/GenBank/DDBJ whole genome shotgun (WGS) entry which is preliminary data.</text>
</comment>
<dbReference type="AlphaFoldDB" id="A0A0L6UXY1"/>
<gene>
    <name evidence="1" type="ORF">VP01_3341g1</name>
</gene>
<evidence type="ECO:0000313" key="2">
    <source>
        <dbReference type="Proteomes" id="UP000037035"/>
    </source>
</evidence>
<dbReference type="VEuPathDB" id="FungiDB:VP01_3341g1"/>
<proteinExistence type="predicted"/>